<reference evidence="4 5" key="2">
    <citation type="submission" date="2018-12" db="EMBL/GenBank/DDBJ databases">
        <title>Rhizobacter gummiphilus sp. nov., a rubber-degrading bacterium isolated from the soil of a botanical garden in Japan.</title>
        <authorList>
            <person name="Shunsuke S.S."/>
        </authorList>
    </citation>
    <scope>NUCLEOTIDE SEQUENCE [LARGE SCALE GENOMIC DNA]</scope>
    <source>
        <strain evidence="4 5">S-16</strain>
    </source>
</reference>
<protein>
    <recommendedName>
        <fullName evidence="3">FecR protein domain-containing protein</fullName>
    </recommendedName>
</protein>
<feature type="compositionally biased region" description="Basic and acidic residues" evidence="1">
    <location>
        <begin position="748"/>
        <end position="771"/>
    </location>
</feature>
<evidence type="ECO:0000313" key="5">
    <source>
        <dbReference type="Proteomes" id="UP000267464"/>
    </source>
</evidence>
<dbReference type="InterPro" id="IPR006860">
    <property type="entry name" value="FecR"/>
</dbReference>
<dbReference type="Proteomes" id="UP000267464">
    <property type="component" value="Unassembled WGS sequence"/>
</dbReference>
<gene>
    <name evidence="4" type="ORF">DZC73_16510</name>
</gene>
<dbReference type="EMBL" id="QUSW01000004">
    <property type="protein sequence ID" value="RQP23727.1"/>
    <property type="molecule type" value="Genomic_DNA"/>
</dbReference>
<feature type="region of interest" description="Disordered" evidence="1">
    <location>
        <begin position="446"/>
        <end position="476"/>
    </location>
</feature>
<feature type="compositionally biased region" description="Low complexity" evidence="1">
    <location>
        <begin position="675"/>
        <end position="686"/>
    </location>
</feature>
<feature type="compositionally biased region" description="Basic and acidic residues" evidence="1">
    <location>
        <begin position="662"/>
        <end position="674"/>
    </location>
</feature>
<dbReference type="InterPro" id="IPR046535">
    <property type="entry name" value="DUF6600"/>
</dbReference>
<accession>A0A3N7HNH9</accession>
<keyword evidence="5" id="KW-1185">Reference proteome</keyword>
<sequence length="771" mass="86450">MNPTTSPLPDRSSFLKTWRLAASLLVFLCTAFTTAAWADPPGRVGRLGDMNGQVWFFSPDAGEWVSAVRNRPLTDGDRVSTDDGARAEVRIGSSTVRLDSGTELEVLRIDDDHISLQLHSGSIATRLRSGESAREFELRTGEGRFTTPRAGRYRFDRADEASHVTVLSGSALFEGPGSALTVNTGQRAEFWLENNAAQYSITDPVRDAFASWSADQDRRDDRSASARYVSPEMTGAEDLDRYGRWEQEPEYGAVWIPRAVPVDWAPYRAGHWAWVSPWGWTWIDDQPWGFAPFHYGRWVTVRDRWCWVPGTYVRRPVYAPALVGWVGGPHLSVSISIGNTAPAVGWFPLAPREVYVPAYRVSPTYVRQVNVTQVTNITNITTIVNNPQQAVVNVDYRNRHLPHAVTVVPQTVMVNRQPVGPAVLPWHHDRAIAGPVTLPANLQPQQQQVVAAPPVPAPKVDETRRRHGFSPDGQRPAITAAAGQAPVTAANLAPQSGINIPLPPNRANAQGAQGARGADAEQRGRFERGPDRGRRDGRDDGRVQTLPAQAGKPALAMPTTQPGQQPADLARQQEAQRQQQEAAMRAEQQRVMEGKRQQDAQRQQQDAQRAQEAQRQQQEAAMRTEQQRLMEGKRQQDAQRQQQEALRAQEAQRQQEASMRAEQQRQMEARRQQEAQRQQQEAAARAEQQRQAEVRRQHELQQEQRGRAVPPPPQAQQQAQPQPQAAKPQPQEQKPAKPEPGQNAQERQQAKEEREREQRGHQRGERRENNN</sequence>
<feature type="domain" description="FecR protein" evidence="3">
    <location>
        <begin position="77"/>
        <end position="171"/>
    </location>
</feature>
<feature type="compositionally biased region" description="Basic and acidic residues" evidence="1">
    <location>
        <begin position="625"/>
        <end position="637"/>
    </location>
</feature>
<evidence type="ECO:0000256" key="2">
    <source>
        <dbReference type="SAM" id="SignalP"/>
    </source>
</evidence>
<feature type="compositionally biased region" description="Low complexity" evidence="1">
    <location>
        <begin position="600"/>
        <end position="624"/>
    </location>
</feature>
<feature type="compositionally biased region" description="Low complexity" evidence="1">
    <location>
        <begin position="715"/>
        <end position="733"/>
    </location>
</feature>
<proteinExistence type="predicted"/>
<feature type="signal peptide" evidence="2">
    <location>
        <begin position="1"/>
        <end position="38"/>
    </location>
</feature>
<dbReference type="AlphaFoldDB" id="A0A3N7HNH9"/>
<feature type="region of interest" description="Disordered" evidence="1">
    <location>
        <begin position="494"/>
        <end position="771"/>
    </location>
</feature>
<evidence type="ECO:0000256" key="1">
    <source>
        <dbReference type="SAM" id="MobiDB-lite"/>
    </source>
</evidence>
<dbReference type="Pfam" id="PF04773">
    <property type="entry name" value="FecR"/>
    <property type="match status" value="1"/>
</dbReference>
<comment type="caution">
    <text evidence="4">The sequence shown here is derived from an EMBL/GenBank/DDBJ whole genome shotgun (WGS) entry which is preliminary data.</text>
</comment>
<keyword evidence="2" id="KW-0732">Signal</keyword>
<name>A0A3N7HNH9_9BURK</name>
<organism evidence="4 5">
    <name type="scientific">Piscinibacter terrae</name>
    <dbReference type="NCBI Taxonomy" id="2496871"/>
    <lineage>
        <taxon>Bacteria</taxon>
        <taxon>Pseudomonadati</taxon>
        <taxon>Pseudomonadota</taxon>
        <taxon>Betaproteobacteria</taxon>
        <taxon>Burkholderiales</taxon>
        <taxon>Sphaerotilaceae</taxon>
        <taxon>Piscinibacter</taxon>
    </lineage>
</organism>
<feature type="compositionally biased region" description="Basic and acidic residues" evidence="1">
    <location>
        <begin position="587"/>
        <end position="599"/>
    </location>
</feature>
<dbReference type="RefSeq" id="WP_124541450.1">
    <property type="nucleotide sequence ID" value="NZ_QUSW01000004.1"/>
</dbReference>
<feature type="chain" id="PRO_5018035352" description="FecR protein domain-containing protein" evidence="2">
    <location>
        <begin position="39"/>
        <end position="771"/>
    </location>
</feature>
<feature type="compositionally biased region" description="Basic and acidic residues" evidence="1">
    <location>
        <begin position="687"/>
        <end position="706"/>
    </location>
</feature>
<dbReference type="Pfam" id="PF20245">
    <property type="entry name" value="DUF6600"/>
    <property type="match status" value="1"/>
</dbReference>
<evidence type="ECO:0000313" key="4">
    <source>
        <dbReference type="EMBL" id="RQP23727.1"/>
    </source>
</evidence>
<feature type="compositionally biased region" description="Low complexity" evidence="1">
    <location>
        <begin position="506"/>
        <end position="517"/>
    </location>
</feature>
<feature type="compositionally biased region" description="Basic and acidic residues" evidence="1">
    <location>
        <begin position="518"/>
        <end position="542"/>
    </location>
</feature>
<feature type="compositionally biased region" description="Low complexity" evidence="1">
    <location>
        <begin position="570"/>
        <end position="586"/>
    </location>
</feature>
<reference evidence="4 5" key="1">
    <citation type="submission" date="2018-08" db="EMBL/GenBank/DDBJ databases">
        <authorList>
            <person name="Khan S.A."/>
            <person name="Jeon C.O."/>
            <person name="Chun B.H."/>
            <person name="Jeong S.E."/>
        </authorList>
    </citation>
    <scope>NUCLEOTIDE SEQUENCE [LARGE SCALE GENOMIC DNA]</scope>
    <source>
        <strain evidence="4 5">S-16</strain>
    </source>
</reference>
<dbReference type="OrthoDB" id="5485224at2"/>
<dbReference type="PANTHER" id="PTHR38731">
    <property type="entry name" value="LIPL45-RELATED LIPOPROTEIN-RELATED"/>
    <property type="match status" value="1"/>
</dbReference>
<dbReference type="PANTHER" id="PTHR38731:SF3">
    <property type="entry name" value="BLL6125 PROTEIN"/>
    <property type="match status" value="1"/>
</dbReference>
<evidence type="ECO:0000259" key="3">
    <source>
        <dbReference type="Pfam" id="PF04773"/>
    </source>
</evidence>
<feature type="compositionally biased region" description="Low complexity" evidence="1">
    <location>
        <begin position="638"/>
        <end position="661"/>
    </location>
</feature>